<evidence type="ECO:0000256" key="1">
    <source>
        <dbReference type="ARBA" id="ARBA00001968"/>
    </source>
</evidence>
<comment type="catalytic activity">
    <reaction evidence="6">
        <text>UTP + H2O = UMP + diphosphate + H(+)</text>
        <dbReference type="Rhea" id="RHEA:29395"/>
        <dbReference type="ChEBI" id="CHEBI:15377"/>
        <dbReference type="ChEBI" id="CHEBI:15378"/>
        <dbReference type="ChEBI" id="CHEBI:33019"/>
        <dbReference type="ChEBI" id="CHEBI:46398"/>
        <dbReference type="ChEBI" id="CHEBI:57865"/>
        <dbReference type="EC" id="3.6.1.9"/>
    </reaction>
</comment>
<feature type="site" description="Important for substrate specificity" evidence="6">
    <location>
        <position position="151"/>
    </location>
</feature>
<dbReference type="SUPFAM" id="SSF52972">
    <property type="entry name" value="ITPase-like"/>
    <property type="match status" value="1"/>
</dbReference>
<dbReference type="NCBIfam" id="TIGR00172">
    <property type="entry name" value="maf"/>
    <property type="match status" value="1"/>
</dbReference>
<comment type="caution">
    <text evidence="7">The sequence shown here is derived from an EMBL/GenBank/DDBJ whole genome shotgun (WGS) entry which is preliminary data.</text>
</comment>
<reference evidence="7" key="1">
    <citation type="submission" date="2020-12" db="EMBL/GenBank/DDBJ databases">
        <title>Vagococcus allomyrinae sp. nov. and Enterococcus lavae sp. nov., isolated from the larvae of Allomyrina dichotoma.</title>
        <authorList>
            <person name="Lee S.D."/>
        </authorList>
    </citation>
    <scope>NUCLEOTIDE SEQUENCE</scope>
    <source>
        <strain evidence="7">BWB3-3</strain>
    </source>
</reference>
<evidence type="ECO:0000256" key="5">
    <source>
        <dbReference type="ARBA" id="ARBA00023080"/>
    </source>
</evidence>
<evidence type="ECO:0000313" key="8">
    <source>
        <dbReference type="Proteomes" id="UP000674938"/>
    </source>
</evidence>
<dbReference type="Gene3D" id="3.90.950.10">
    <property type="match status" value="1"/>
</dbReference>
<keyword evidence="5 6" id="KW-0546">Nucleotide metabolism</keyword>
<keyword evidence="4 6" id="KW-0378">Hydrolase</keyword>
<dbReference type="GO" id="GO:0009117">
    <property type="term" value="P:nucleotide metabolic process"/>
    <property type="evidence" value="ECO:0007669"/>
    <property type="project" value="UniProtKB-KW"/>
</dbReference>
<accession>A0A940SY18</accession>
<dbReference type="PANTHER" id="PTHR43213">
    <property type="entry name" value="BIFUNCTIONAL DTTP/UTP PYROPHOSPHATASE/METHYLTRANSFERASE PROTEIN-RELATED"/>
    <property type="match status" value="1"/>
</dbReference>
<dbReference type="GO" id="GO:0005737">
    <property type="term" value="C:cytoplasm"/>
    <property type="evidence" value="ECO:0007669"/>
    <property type="project" value="UniProtKB-SubCell"/>
</dbReference>
<evidence type="ECO:0000256" key="3">
    <source>
        <dbReference type="ARBA" id="ARBA00022490"/>
    </source>
</evidence>
<dbReference type="PANTHER" id="PTHR43213:SF5">
    <property type="entry name" value="BIFUNCTIONAL DTTP_UTP PYROPHOSPHATASE_METHYLTRANSFERASE PROTEIN-RELATED"/>
    <property type="match status" value="1"/>
</dbReference>
<keyword evidence="8" id="KW-1185">Reference proteome</keyword>
<comment type="caution">
    <text evidence="6">Lacks conserved residue(s) required for the propagation of feature annotation.</text>
</comment>
<dbReference type="FunFam" id="3.90.950.10:FF:000005">
    <property type="entry name" value="7-methyl-GTP pyrophosphatase"/>
    <property type="match status" value="1"/>
</dbReference>
<dbReference type="InterPro" id="IPR003697">
    <property type="entry name" value="Maf-like"/>
</dbReference>
<evidence type="ECO:0000256" key="2">
    <source>
        <dbReference type="ARBA" id="ARBA00004496"/>
    </source>
</evidence>
<feature type="active site" description="Proton acceptor" evidence="6">
    <location>
        <position position="68"/>
    </location>
</feature>
<organism evidence="7 8">
    <name type="scientific">Vagococcus allomyrinae</name>
    <dbReference type="NCBI Taxonomy" id="2794353"/>
    <lineage>
        <taxon>Bacteria</taxon>
        <taxon>Bacillati</taxon>
        <taxon>Bacillota</taxon>
        <taxon>Bacilli</taxon>
        <taxon>Lactobacillales</taxon>
        <taxon>Enterococcaceae</taxon>
        <taxon>Vagococcus</taxon>
    </lineage>
</organism>
<sequence>MTVILASQSPRRKELLAKIIQEFQTMPADIDESIIGELTPLDYVLEMAQKKAQLICKQNPHNLVIGSDTIVVVGDEILGKPQDDQEAFEMLRKLSGRKHQVHTSVYMMNPTRIEQQIVSAEVTFFDLTDDEIREYIATGEHLDKAGAYGIQGQGSLLVEGIKGDYYAIVGFPIAQVKRMLAKFQD</sequence>
<dbReference type="Proteomes" id="UP000674938">
    <property type="component" value="Unassembled WGS sequence"/>
</dbReference>
<evidence type="ECO:0000256" key="6">
    <source>
        <dbReference type="HAMAP-Rule" id="MF_00528"/>
    </source>
</evidence>
<dbReference type="EMBL" id="JAEEGA010000013">
    <property type="protein sequence ID" value="MBP1042943.1"/>
    <property type="molecule type" value="Genomic_DNA"/>
</dbReference>
<dbReference type="HAMAP" id="MF_00528">
    <property type="entry name" value="Maf"/>
    <property type="match status" value="1"/>
</dbReference>
<feature type="site" description="Important for substrate specificity" evidence="6">
    <location>
        <position position="11"/>
    </location>
</feature>
<dbReference type="CDD" id="cd00555">
    <property type="entry name" value="Maf"/>
    <property type="match status" value="1"/>
</dbReference>
<dbReference type="Pfam" id="PF02545">
    <property type="entry name" value="Maf"/>
    <property type="match status" value="1"/>
</dbReference>
<proteinExistence type="inferred from homology"/>
<gene>
    <name evidence="7" type="primary">maf</name>
    <name evidence="7" type="ORF">I6N95_18165</name>
</gene>
<comment type="subcellular location">
    <subcellularLocation>
        <location evidence="2 6">Cytoplasm</location>
    </subcellularLocation>
</comment>
<dbReference type="RefSeq" id="WP_209530675.1">
    <property type="nucleotide sequence ID" value="NZ_JAEEGA010000013.1"/>
</dbReference>
<evidence type="ECO:0000313" key="7">
    <source>
        <dbReference type="EMBL" id="MBP1042943.1"/>
    </source>
</evidence>
<comment type="similarity">
    <text evidence="6">Belongs to the Maf family. YhdE subfamily.</text>
</comment>
<dbReference type="InterPro" id="IPR029001">
    <property type="entry name" value="ITPase-like_fam"/>
</dbReference>
<comment type="cofactor">
    <cofactor evidence="1 6">
        <name>a divalent metal cation</name>
        <dbReference type="ChEBI" id="CHEBI:60240"/>
    </cofactor>
</comment>
<protein>
    <recommendedName>
        <fullName evidence="6">dTTP/UTP pyrophosphatase</fullName>
        <shortName evidence="6">dTTPase/UTPase</shortName>
        <ecNumber evidence="6">3.6.1.9</ecNumber>
    </recommendedName>
    <alternativeName>
        <fullName evidence="6">Nucleoside triphosphate pyrophosphatase</fullName>
    </alternativeName>
    <alternativeName>
        <fullName evidence="6">Nucleotide pyrophosphatase</fullName>
        <shortName evidence="6">Nucleotide PPase</shortName>
    </alternativeName>
</protein>
<keyword evidence="3 6" id="KW-0963">Cytoplasm</keyword>
<feature type="site" description="Important for substrate specificity" evidence="6">
    <location>
        <position position="69"/>
    </location>
</feature>
<evidence type="ECO:0000256" key="4">
    <source>
        <dbReference type="ARBA" id="ARBA00022801"/>
    </source>
</evidence>
<dbReference type="EC" id="3.6.1.9" evidence="6"/>
<dbReference type="PIRSF" id="PIRSF006305">
    <property type="entry name" value="Maf"/>
    <property type="match status" value="1"/>
</dbReference>
<comment type="function">
    <text evidence="6">Nucleoside triphosphate pyrophosphatase that hydrolyzes dTTP and UTP. May have a dual role in cell division arrest and in preventing the incorporation of modified nucleotides into cellular nucleic acids.</text>
</comment>
<comment type="catalytic activity">
    <reaction evidence="6">
        <text>dTTP + H2O = dTMP + diphosphate + H(+)</text>
        <dbReference type="Rhea" id="RHEA:28534"/>
        <dbReference type="ChEBI" id="CHEBI:15377"/>
        <dbReference type="ChEBI" id="CHEBI:15378"/>
        <dbReference type="ChEBI" id="CHEBI:33019"/>
        <dbReference type="ChEBI" id="CHEBI:37568"/>
        <dbReference type="ChEBI" id="CHEBI:63528"/>
        <dbReference type="EC" id="3.6.1.9"/>
    </reaction>
</comment>
<name>A0A940SY18_9ENTE</name>
<dbReference type="AlphaFoldDB" id="A0A940SY18"/>
<dbReference type="GO" id="GO:0047429">
    <property type="term" value="F:nucleoside triphosphate diphosphatase activity"/>
    <property type="evidence" value="ECO:0007669"/>
    <property type="project" value="UniProtKB-EC"/>
</dbReference>